<dbReference type="EMBL" id="CP071793">
    <property type="protein sequence ID" value="QTD52132.1"/>
    <property type="molecule type" value="Genomic_DNA"/>
</dbReference>
<evidence type="ECO:0000313" key="2">
    <source>
        <dbReference type="Proteomes" id="UP000663929"/>
    </source>
</evidence>
<reference evidence="1" key="1">
    <citation type="submission" date="2021-03" db="EMBL/GenBank/DDBJ databases">
        <title>Acanthopleuribacteraceae sp. M133.</title>
        <authorList>
            <person name="Wang G."/>
        </authorList>
    </citation>
    <scope>NUCLEOTIDE SEQUENCE</scope>
    <source>
        <strain evidence="1">M133</strain>
    </source>
</reference>
<dbReference type="Proteomes" id="UP000663929">
    <property type="component" value="Chromosome"/>
</dbReference>
<proteinExistence type="predicted"/>
<organism evidence="1 2">
    <name type="scientific">Sulfidibacter corallicola</name>
    <dbReference type="NCBI Taxonomy" id="2818388"/>
    <lineage>
        <taxon>Bacteria</taxon>
        <taxon>Pseudomonadati</taxon>
        <taxon>Acidobacteriota</taxon>
        <taxon>Holophagae</taxon>
        <taxon>Acanthopleuribacterales</taxon>
        <taxon>Acanthopleuribacteraceae</taxon>
        <taxon>Sulfidibacter</taxon>
    </lineage>
</organism>
<dbReference type="InterPro" id="IPR011989">
    <property type="entry name" value="ARM-like"/>
</dbReference>
<evidence type="ECO:0000313" key="1">
    <source>
        <dbReference type="EMBL" id="QTD52132.1"/>
    </source>
</evidence>
<gene>
    <name evidence="1" type="ORF">J3U87_06625</name>
</gene>
<dbReference type="InterPro" id="IPR016024">
    <property type="entry name" value="ARM-type_fold"/>
</dbReference>
<accession>A0A8A4TSV9</accession>
<keyword evidence="2" id="KW-1185">Reference proteome</keyword>
<dbReference type="SUPFAM" id="SSF48371">
    <property type="entry name" value="ARM repeat"/>
    <property type="match status" value="1"/>
</dbReference>
<name>A0A8A4TSV9_SULCO</name>
<dbReference type="RefSeq" id="WP_237382241.1">
    <property type="nucleotide sequence ID" value="NZ_CP071793.1"/>
</dbReference>
<evidence type="ECO:0008006" key="3">
    <source>
        <dbReference type="Google" id="ProtNLM"/>
    </source>
</evidence>
<protein>
    <recommendedName>
        <fullName evidence="3">HEAT repeat domain-containing protein</fullName>
    </recommendedName>
</protein>
<dbReference type="KEGG" id="scor:J3U87_06625"/>
<dbReference type="AlphaFoldDB" id="A0A8A4TSV9"/>
<sequence length="199" mass="21991">MATSTAFQRFRNSYFENPRRDGPDLAVLDQLTVEERGLAEAQLVQALRGESLYAIRALAHLNSRAAVPILQGMLPKAKGVTRVWIASALWQIERDETVIECLLDALKKKWFGGGSARFEAAIALGAIPEGRVFRALTEASREPDAVVSANALRSLALICDLEDAYWAYDRQSSVSAEAFQAAERDLRRRIEAVGAEKGW</sequence>
<dbReference type="Gene3D" id="1.25.10.10">
    <property type="entry name" value="Leucine-rich Repeat Variant"/>
    <property type="match status" value="1"/>
</dbReference>